<dbReference type="STRING" id="1267768.BV394_00045"/>
<dbReference type="Pfam" id="PF01402">
    <property type="entry name" value="RHH_1"/>
    <property type="match status" value="1"/>
</dbReference>
<name>A0A1U7DEE5_9RHOB</name>
<dbReference type="AlphaFoldDB" id="A0A1U7DEE5"/>
<dbReference type="InterPro" id="IPR002145">
    <property type="entry name" value="CopG"/>
</dbReference>
<dbReference type="GO" id="GO:0006355">
    <property type="term" value="P:regulation of DNA-templated transcription"/>
    <property type="evidence" value="ECO:0007669"/>
    <property type="project" value="InterPro"/>
</dbReference>
<accession>A0A1U7DEE5</accession>
<feature type="domain" description="Ribbon-helix-helix protein CopG" evidence="1">
    <location>
        <begin position="6"/>
        <end position="40"/>
    </location>
</feature>
<dbReference type="RefSeq" id="WP_076978341.1">
    <property type="nucleotide sequence ID" value="NZ_CP019124.1"/>
</dbReference>
<sequence>MKKAKITAYVDAALFDEIDELAARRRVPKTQIIEAALASFLSPDSAEQSEAAIVRRLDRLSRSLERLERDQEITTEALALFVRFWLTTTPPLPDDTYLAAKAKGKERYGGFVKTLSRRLAKGSTLTKELVQDLPAGQTDPTDGIH</sequence>
<dbReference type="EMBL" id="CP019124">
    <property type="protein sequence ID" value="APX88315.1"/>
    <property type="molecule type" value="Genomic_DNA"/>
</dbReference>
<protein>
    <submittedName>
        <fullName evidence="2">CopG family transcriptional regulator</fullName>
    </submittedName>
</protein>
<organism evidence="2 3">
    <name type="scientific">Brevirhabdus pacifica</name>
    <dbReference type="NCBI Taxonomy" id="1267768"/>
    <lineage>
        <taxon>Bacteria</taxon>
        <taxon>Pseudomonadati</taxon>
        <taxon>Pseudomonadota</taxon>
        <taxon>Alphaproteobacteria</taxon>
        <taxon>Rhodobacterales</taxon>
        <taxon>Paracoccaceae</taxon>
        <taxon>Brevirhabdus</taxon>
    </lineage>
</organism>
<gene>
    <name evidence="2" type="ORF">BV394_00045</name>
</gene>
<evidence type="ECO:0000259" key="1">
    <source>
        <dbReference type="Pfam" id="PF01402"/>
    </source>
</evidence>
<accession>A0A2M9DHJ7</accession>
<dbReference type="Proteomes" id="UP000187266">
    <property type="component" value="Chromosome"/>
</dbReference>
<reference evidence="2 3" key="1">
    <citation type="submission" date="2017-01" db="EMBL/GenBank/DDBJ databases">
        <title>Genomic analysis of Xuhuaishuia manganoxidans DY6-4.</title>
        <authorList>
            <person name="Wang X."/>
        </authorList>
    </citation>
    <scope>NUCLEOTIDE SEQUENCE [LARGE SCALE GENOMIC DNA]</scope>
    <source>
        <strain evidence="2 3">DY6-4</strain>
    </source>
</reference>
<keyword evidence="3" id="KW-1185">Reference proteome</keyword>
<evidence type="ECO:0000313" key="2">
    <source>
        <dbReference type="EMBL" id="APX88315.1"/>
    </source>
</evidence>
<proteinExistence type="predicted"/>
<dbReference type="OrthoDB" id="9803941at2"/>
<evidence type="ECO:0000313" key="3">
    <source>
        <dbReference type="Proteomes" id="UP000187266"/>
    </source>
</evidence>